<reference evidence="2 3" key="1">
    <citation type="submission" date="2020-03" db="EMBL/GenBank/DDBJ databases">
        <title>Genomic Encyclopedia of Type Strains, Phase IV (KMG-V): Genome sequencing to study the core and pangenomes of soil and plant-associated prokaryotes.</title>
        <authorList>
            <person name="Whitman W."/>
        </authorList>
    </citation>
    <scope>NUCLEOTIDE SEQUENCE [LARGE SCALE GENOMIC DNA]</scope>
    <source>
        <strain evidence="2 3">1B</strain>
    </source>
</reference>
<feature type="transmembrane region" description="Helical" evidence="1">
    <location>
        <begin position="52"/>
        <end position="72"/>
    </location>
</feature>
<evidence type="ECO:0000256" key="1">
    <source>
        <dbReference type="SAM" id="Phobius"/>
    </source>
</evidence>
<keyword evidence="1" id="KW-0472">Membrane</keyword>
<organism evidence="2 3">
    <name type="scientific">Hymenobacter artigasi</name>
    <dbReference type="NCBI Taxonomy" id="2719616"/>
    <lineage>
        <taxon>Bacteria</taxon>
        <taxon>Pseudomonadati</taxon>
        <taxon>Bacteroidota</taxon>
        <taxon>Cytophagia</taxon>
        <taxon>Cytophagales</taxon>
        <taxon>Hymenobacteraceae</taxon>
        <taxon>Hymenobacter</taxon>
    </lineage>
</organism>
<feature type="transmembrane region" description="Helical" evidence="1">
    <location>
        <begin position="17"/>
        <end position="40"/>
    </location>
</feature>
<comment type="caution">
    <text evidence="2">The sequence shown here is derived from an EMBL/GenBank/DDBJ whole genome shotgun (WGS) entry which is preliminary data.</text>
</comment>
<dbReference type="RefSeq" id="WP_168674681.1">
    <property type="nucleotide sequence ID" value="NZ_JAAVTK010000013.1"/>
</dbReference>
<feature type="transmembrane region" description="Helical" evidence="1">
    <location>
        <begin position="117"/>
        <end position="138"/>
    </location>
</feature>
<evidence type="ECO:0000313" key="2">
    <source>
        <dbReference type="EMBL" id="NKI91107.1"/>
    </source>
</evidence>
<dbReference type="Proteomes" id="UP000717634">
    <property type="component" value="Unassembled WGS sequence"/>
</dbReference>
<proteinExistence type="predicted"/>
<keyword evidence="1" id="KW-1133">Transmembrane helix</keyword>
<evidence type="ECO:0000313" key="3">
    <source>
        <dbReference type="Proteomes" id="UP000717634"/>
    </source>
</evidence>
<accession>A0ABX1HLH4</accession>
<feature type="transmembrane region" description="Helical" evidence="1">
    <location>
        <begin position="78"/>
        <end position="97"/>
    </location>
</feature>
<name>A0ABX1HLH4_9BACT</name>
<keyword evidence="3" id="KW-1185">Reference proteome</keyword>
<sequence>MQAENAASLTSVPYQRLYSAGGIRLLSLFFNTIVGGVMAFQNLKDVRQPKTACVVLWGSIGYTIIVLFLVARLTGPPASIWLSWTFNILGGLGLEAYCRRFIPEWQTAPLKSNFKPIMLCLGIFALLFGLLFSLAGHANRPLF</sequence>
<gene>
    <name evidence="2" type="ORF">HBN54_003719</name>
</gene>
<keyword evidence="1" id="KW-0812">Transmembrane</keyword>
<dbReference type="EMBL" id="JAAVTK010000013">
    <property type="protein sequence ID" value="NKI91107.1"/>
    <property type="molecule type" value="Genomic_DNA"/>
</dbReference>
<protein>
    <submittedName>
        <fullName evidence="2">Uncharacterized protein</fullName>
    </submittedName>
</protein>